<protein>
    <submittedName>
        <fullName evidence="2">Selenocysteine lyase/cysteine desulfurase</fullName>
    </submittedName>
</protein>
<dbReference type="EMBL" id="JACHIV010000001">
    <property type="protein sequence ID" value="MBB5071284.1"/>
    <property type="molecule type" value="Genomic_DNA"/>
</dbReference>
<sequence length="341" mass="35242">MRTAFGLTFDVPDGYLNTASIGVPPTGTVEAVAAAVATWGAGGARPTDFDADTDAGRESFAELIGVPADRIAIGATISQLVGIIAADLPDGARVLVAEDEFTSVSFPFAAQTDRGVQVDEVPLEAIPDKAADHDLVAVSVVQSADGRLVDLGALRDAVRGTPTRVLLDVTQAAGWLPMELDWVDHVVGTGYKWLLAPRGAAWLAQHPDAPAPRPNHANWYAGGGMSSIYGLPLRQAPGGRGLDLSPAWLAQVGAAASLRALAGLDLTRVRAHCAGLADQVRAELGVPAEGSAIVSVPGDDAARKLTDAGIACAARAGKARLSFHLYNTEADVDLVLRALRG</sequence>
<dbReference type="InterPro" id="IPR015424">
    <property type="entry name" value="PyrdxlP-dep_Trfase"/>
</dbReference>
<evidence type="ECO:0000313" key="2">
    <source>
        <dbReference type="EMBL" id="MBB5071284.1"/>
    </source>
</evidence>
<dbReference type="InterPro" id="IPR000192">
    <property type="entry name" value="Aminotrans_V_dom"/>
</dbReference>
<dbReference type="PANTHER" id="PTHR43586">
    <property type="entry name" value="CYSTEINE DESULFURASE"/>
    <property type="match status" value="1"/>
</dbReference>
<evidence type="ECO:0000259" key="1">
    <source>
        <dbReference type="Pfam" id="PF00266"/>
    </source>
</evidence>
<accession>A0A840NI69</accession>
<dbReference type="Proteomes" id="UP000580474">
    <property type="component" value="Unassembled WGS sequence"/>
</dbReference>
<reference evidence="2 3" key="1">
    <citation type="submission" date="2020-08" db="EMBL/GenBank/DDBJ databases">
        <title>Sequencing the genomes of 1000 actinobacteria strains.</title>
        <authorList>
            <person name="Klenk H.-P."/>
        </authorList>
    </citation>
    <scope>NUCLEOTIDE SEQUENCE [LARGE SCALE GENOMIC DNA]</scope>
    <source>
        <strain evidence="2 3">DSM 45582</strain>
    </source>
</reference>
<dbReference type="Pfam" id="PF00266">
    <property type="entry name" value="Aminotran_5"/>
    <property type="match status" value="1"/>
</dbReference>
<dbReference type="InterPro" id="IPR015422">
    <property type="entry name" value="PyrdxlP-dep_Trfase_small"/>
</dbReference>
<comment type="caution">
    <text evidence="2">The sequence shown here is derived from an EMBL/GenBank/DDBJ whole genome shotgun (WGS) entry which is preliminary data.</text>
</comment>
<gene>
    <name evidence="2" type="ORF">BJ969_004372</name>
</gene>
<organism evidence="2 3">
    <name type="scientific">Saccharopolyspora gloriosae</name>
    <dbReference type="NCBI Taxonomy" id="455344"/>
    <lineage>
        <taxon>Bacteria</taxon>
        <taxon>Bacillati</taxon>
        <taxon>Actinomycetota</taxon>
        <taxon>Actinomycetes</taxon>
        <taxon>Pseudonocardiales</taxon>
        <taxon>Pseudonocardiaceae</taxon>
        <taxon>Saccharopolyspora</taxon>
    </lineage>
</organism>
<dbReference type="Gene3D" id="3.40.640.10">
    <property type="entry name" value="Type I PLP-dependent aspartate aminotransferase-like (Major domain)"/>
    <property type="match status" value="1"/>
</dbReference>
<name>A0A840NI69_9PSEU</name>
<dbReference type="AlphaFoldDB" id="A0A840NI69"/>
<feature type="domain" description="Aminotransferase class V" evidence="1">
    <location>
        <begin position="53"/>
        <end position="284"/>
    </location>
</feature>
<dbReference type="InterPro" id="IPR015421">
    <property type="entry name" value="PyrdxlP-dep_Trfase_major"/>
</dbReference>
<proteinExistence type="predicted"/>
<dbReference type="Gene3D" id="3.90.1150.10">
    <property type="entry name" value="Aspartate Aminotransferase, domain 1"/>
    <property type="match status" value="1"/>
</dbReference>
<evidence type="ECO:0000313" key="3">
    <source>
        <dbReference type="Proteomes" id="UP000580474"/>
    </source>
</evidence>
<dbReference type="PANTHER" id="PTHR43586:SF21">
    <property type="entry name" value="PYRIDOXAL PHOSPHATE (PLP)-DEPENDENT ASPARTATE AMINOTRANSFERASE SUPERFAMILY"/>
    <property type="match status" value="1"/>
</dbReference>
<dbReference type="RefSeq" id="WP_184481509.1">
    <property type="nucleotide sequence ID" value="NZ_JACHIV010000001.1"/>
</dbReference>
<dbReference type="SUPFAM" id="SSF53383">
    <property type="entry name" value="PLP-dependent transferases"/>
    <property type="match status" value="1"/>
</dbReference>
<keyword evidence="3" id="KW-1185">Reference proteome</keyword>
<dbReference type="GO" id="GO:0016829">
    <property type="term" value="F:lyase activity"/>
    <property type="evidence" value="ECO:0007669"/>
    <property type="project" value="UniProtKB-KW"/>
</dbReference>
<keyword evidence="2" id="KW-0456">Lyase</keyword>